<name>A0A433PS99_9FUNG</name>
<reference evidence="1 2" key="1">
    <citation type="journal article" date="2018" name="New Phytol.">
        <title>Phylogenomics of Endogonaceae and evolution of mycorrhizas within Mucoromycota.</title>
        <authorList>
            <person name="Chang Y."/>
            <person name="Desiro A."/>
            <person name="Na H."/>
            <person name="Sandor L."/>
            <person name="Lipzen A."/>
            <person name="Clum A."/>
            <person name="Barry K."/>
            <person name="Grigoriev I.V."/>
            <person name="Martin F.M."/>
            <person name="Stajich J.E."/>
            <person name="Smith M.E."/>
            <person name="Bonito G."/>
            <person name="Spatafora J.W."/>
        </authorList>
    </citation>
    <scope>NUCLEOTIDE SEQUENCE [LARGE SCALE GENOMIC DNA]</scope>
    <source>
        <strain evidence="1 2">AD002</strain>
    </source>
</reference>
<evidence type="ECO:0000313" key="1">
    <source>
        <dbReference type="EMBL" id="RUS20408.1"/>
    </source>
</evidence>
<protein>
    <submittedName>
        <fullName evidence="1">Uncharacterized protein</fullName>
    </submittedName>
</protein>
<evidence type="ECO:0000313" key="2">
    <source>
        <dbReference type="Proteomes" id="UP000274822"/>
    </source>
</evidence>
<keyword evidence="2" id="KW-1185">Reference proteome</keyword>
<accession>A0A433PS99</accession>
<dbReference type="AlphaFoldDB" id="A0A433PS99"/>
<gene>
    <name evidence="1" type="ORF">BC938DRAFT_475569</name>
</gene>
<proteinExistence type="predicted"/>
<comment type="caution">
    <text evidence="1">The sequence shown here is derived from an EMBL/GenBank/DDBJ whole genome shotgun (WGS) entry which is preliminary data.</text>
</comment>
<dbReference type="Proteomes" id="UP000274822">
    <property type="component" value="Unassembled WGS sequence"/>
</dbReference>
<dbReference type="EMBL" id="RBNJ01021071">
    <property type="protein sequence ID" value="RUS20408.1"/>
    <property type="molecule type" value="Genomic_DNA"/>
</dbReference>
<organism evidence="1 2">
    <name type="scientific">Jimgerdemannia flammicorona</name>
    <dbReference type="NCBI Taxonomy" id="994334"/>
    <lineage>
        <taxon>Eukaryota</taxon>
        <taxon>Fungi</taxon>
        <taxon>Fungi incertae sedis</taxon>
        <taxon>Mucoromycota</taxon>
        <taxon>Mucoromycotina</taxon>
        <taxon>Endogonomycetes</taxon>
        <taxon>Endogonales</taxon>
        <taxon>Endogonaceae</taxon>
        <taxon>Jimgerdemannia</taxon>
    </lineage>
</organism>
<sequence>MDSWDMWLGRCEERAAGTVRRGWASPDEDNVISTFDTCIMYSSLLSFSPNPFSIPLFYSFLDPLLLSRSPYSTPFSIPLFYSFLDPLILLLSRSPYSIPPRSNPNLFLSTENENENENLDYNLNDVV</sequence>